<dbReference type="OrthoDB" id="9795864at2"/>
<dbReference type="InterPro" id="IPR011646">
    <property type="entry name" value="KAP_P-loop"/>
</dbReference>
<evidence type="ECO:0000313" key="3">
    <source>
        <dbReference type="Proteomes" id="UP000295662"/>
    </source>
</evidence>
<keyword evidence="3" id="KW-1185">Reference proteome</keyword>
<dbReference type="Pfam" id="PF07693">
    <property type="entry name" value="KAP_NTPase"/>
    <property type="match status" value="1"/>
</dbReference>
<dbReference type="RefSeq" id="WP_133797307.1">
    <property type="nucleotide sequence ID" value="NZ_SOCA01000012.1"/>
</dbReference>
<dbReference type="AlphaFoldDB" id="A0A4R7RKC0"/>
<protein>
    <submittedName>
        <fullName evidence="2">KAP-like P-loop domain-containing protein</fullName>
    </submittedName>
</protein>
<gene>
    <name evidence="2" type="ORF">EI77_04330</name>
</gene>
<organism evidence="2 3">
    <name type="scientific">Prosthecobacter fusiformis</name>
    <dbReference type="NCBI Taxonomy" id="48464"/>
    <lineage>
        <taxon>Bacteria</taxon>
        <taxon>Pseudomonadati</taxon>
        <taxon>Verrucomicrobiota</taxon>
        <taxon>Verrucomicrobiia</taxon>
        <taxon>Verrucomicrobiales</taxon>
        <taxon>Verrucomicrobiaceae</taxon>
        <taxon>Prosthecobacter</taxon>
    </lineage>
</organism>
<proteinExistence type="predicted"/>
<feature type="domain" description="KAP NTPase" evidence="1">
    <location>
        <begin position="45"/>
        <end position="299"/>
    </location>
</feature>
<name>A0A4R7RKC0_9BACT</name>
<evidence type="ECO:0000259" key="1">
    <source>
        <dbReference type="Pfam" id="PF07693"/>
    </source>
</evidence>
<dbReference type="Proteomes" id="UP000295662">
    <property type="component" value="Unassembled WGS sequence"/>
</dbReference>
<dbReference type="EMBL" id="SOCA01000012">
    <property type="protein sequence ID" value="TDU64146.1"/>
    <property type="molecule type" value="Genomic_DNA"/>
</dbReference>
<comment type="caution">
    <text evidence="2">The sequence shown here is derived from an EMBL/GenBank/DDBJ whole genome shotgun (WGS) entry which is preliminary data.</text>
</comment>
<accession>A0A4R7RKC0</accession>
<evidence type="ECO:0000313" key="2">
    <source>
        <dbReference type="EMBL" id="TDU64146.1"/>
    </source>
</evidence>
<sequence>MASSSTASPASAPPSLSFEQTDKLGLSPFCQRLERYLIVESGFVEGSLVVALNAPFGGGKTTFLEMWKTDLLNRRQSPAGETAFTAPMPVMLNAWESDYCGDPLVAILAGLLKAVDHWKGKDAPQPSEKASLWESAKDVAWFSVSLANDVAAKPTGLNPVKAGEFAEKKKKERAAKTPDFITLFNQRKDALEKLKEQMAATFSGTSTKVIVFVDELDRCRPDYAVSYLETIKHVFNVKGMIFVLAVDLHHLEVSTKSLFGSDLKFPEYFRKFSHRTFNLPEPEAGSIGTLLEEMVAKHVTRRGQRNSAFKGGDYLVRMTGPLVCAWRMTPRQLHEAFRILGHSLAIEGVHGEMSTHNEVVSLAYLYLCLAYVGAPAVYKNLRQGGHSPDQMRFLFQLSPLDYKSKANWAQLYMTGTNSDFSNYDANTHDLMKKAVPDDEYPQYQKSFNIALGHHPAPFKQICQRIENAIRFEDNAS</sequence>
<reference evidence="2 3" key="1">
    <citation type="submission" date="2019-03" db="EMBL/GenBank/DDBJ databases">
        <title>Genomic Encyclopedia of Archaeal and Bacterial Type Strains, Phase II (KMG-II): from individual species to whole genera.</title>
        <authorList>
            <person name="Goeker M."/>
        </authorList>
    </citation>
    <scope>NUCLEOTIDE SEQUENCE [LARGE SCALE GENOMIC DNA]</scope>
    <source>
        <strain evidence="2 3">ATCC 25309</strain>
    </source>
</reference>